<comment type="caution">
    <text evidence="2">The sequence shown here is derived from an EMBL/GenBank/DDBJ whole genome shotgun (WGS) entry which is preliminary data.</text>
</comment>
<dbReference type="OrthoDB" id="10415788at2759"/>
<organism evidence="2 3">
    <name type="scientific">Ceratopteris richardii</name>
    <name type="common">Triangle waterfern</name>
    <dbReference type="NCBI Taxonomy" id="49495"/>
    <lineage>
        <taxon>Eukaryota</taxon>
        <taxon>Viridiplantae</taxon>
        <taxon>Streptophyta</taxon>
        <taxon>Embryophyta</taxon>
        <taxon>Tracheophyta</taxon>
        <taxon>Polypodiopsida</taxon>
        <taxon>Polypodiidae</taxon>
        <taxon>Polypodiales</taxon>
        <taxon>Pteridineae</taxon>
        <taxon>Pteridaceae</taxon>
        <taxon>Parkerioideae</taxon>
        <taxon>Ceratopteris</taxon>
    </lineage>
</organism>
<feature type="compositionally biased region" description="Basic and acidic residues" evidence="1">
    <location>
        <begin position="326"/>
        <end position="339"/>
    </location>
</feature>
<dbReference type="AlphaFoldDB" id="A0A8T2SEK8"/>
<protein>
    <submittedName>
        <fullName evidence="2">Uncharacterized protein</fullName>
    </submittedName>
</protein>
<accession>A0A8T2SEK8</accession>
<evidence type="ECO:0000313" key="2">
    <source>
        <dbReference type="EMBL" id="KAH7330797.1"/>
    </source>
</evidence>
<evidence type="ECO:0000313" key="3">
    <source>
        <dbReference type="Proteomes" id="UP000825935"/>
    </source>
</evidence>
<dbReference type="EMBL" id="CM035425">
    <property type="protein sequence ID" value="KAH7330797.1"/>
    <property type="molecule type" value="Genomic_DNA"/>
</dbReference>
<evidence type="ECO:0000256" key="1">
    <source>
        <dbReference type="SAM" id="MobiDB-lite"/>
    </source>
</evidence>
<proteinExistence type="predicted"/>
<feature type="region of interest" description="Disordered" evidence="1">
    <location>
        <begin position="284"/>
        <end position="339"/>
    </location>
</feature>
<name>A0A8T2SEK8_CERRI</name>
<keyword evidence="3" id="KW-1185">Reference proteome</keyword>
<sequence length="411" mass="45287">MVSAHGSSASISSTLSFSLDSGSTSPSYSPSSTDSINVAYANPFDARTNSDNLQNTSTPRSPALVPFAWEERPGVLKKDIMHSNCFSPDNCLNNNHNHAIPTSDLQLHSSMRAGNADGISFYRESFTDGLHTEDTVENHETRFSAHDSSGIDEKRPRIRPPPCRSYAQHVRANMNCSDNNSRMQANQLHRKMSSRDNPRINEARSRFKAGFSVTKRRPDKGGPAPQDDPYWLAMVACADDHSESPLGRNSRKGLKALLSGEAEETDSWLARRLQETVHLDHCTPHHSFRKSHAALRRTNSSSGSERAGSHASHSDIEMSSCSSMRRVHDVSSEDHHHNEDDLGAARLAGRGLLPRSTSKSASHRKAPPLVNISCGSRRWQSSRPQSRSTSGSSKRKNIPESSALPLRSRFS</sequence>
<feature type="compositionally biased region" description="Low complexity" evidence="1">
    <location>
        <begin position="375"/>
        <end position="392"/>
    </location>
</feature>
<feature type="compositionally biased region" description="Basic residues" evidence="1">
    <location>
        <begin position="284"/>
        <end position="295"/>
    </location>
</feature>
<feature type="region of interest" description="Disordered" evidence="1">
    <location>
        <begin position="354"/>
        <end position="411"/>
    </location>
</feature>
<dbReference type="Proteomes" id="UP000825935">
    <property type="component" value="Chromosome 20"/>
</dbReference>
<gene>
    <name evidence="2" type="ORF">KP509_20G002700</name>
</gene>
<reference evidence="2" key="1">
    <citation type="submission" date="2021-08" db="EMBL/GenBank/DDBJ databases">
        <title>WGS assembly of Ceratopteris richardii.</title>
        <authorList>
            <person name="Marchant D.B."/>
            <person name="Chen G."/>
            <person name="Jenkins J."/>
            <person name="Shu S."/>
            <person name="Leebens-Mack J."/>
            <person name="Grimwood J."/>
            <person name="Schmutz J."/>
            <person name="Soltis P."/>
            <person name="Soltis D."/>
            <person name="Chen Z.-H."/>
        </authorList>
    </citation>
    <scope>NUCLEOTIDE SEQUENCE</scope>
    <source>
        <strain evidence="2">Whitten #5841</strain>
        <tissue evidence="2">Leaf</tissue>
    </source>
</reference>
<feature type="region of interest" description="Disordered" evidence="1">
    <location>
        <begin position="204"/>
        <end position="227"/>
    </location>
</feature>